<dbReference type="eggNOG" id="COG3603">
    <property type="taxonomic scope" value="Bacteria"/>
</dbReference>
<dbReference type="InterPro" id="IPR027795">
    <property type="entry name" value="CASTOR_ACT_dom"/>
</dbReference>
<dbReference type="SUPFAM" id="SSF55021">
    <property type="entry name" value="ACT-like"/>
    <property type="match status" value="2"/>
</dbReference>
<dbReference type="RefSeq" id="WP_010851447.1">
    <property type="nucleotide sequence ID" value="NZ_HF570956.1"/>
</dbReference>
<dbReference type="PIRSF" id="PIRSF008459">
    <property type="entry name" value="UCP008459"/>
    <property type="match status" value="1"/>
</dbReference>
<comment type="caution">
    <text evidence="2">The sequence shown here is derived from an EMBL/GenBank/DDBJ whole genome shotgun (WGS) entry which is preliminary data.</text>
</comment>
<dbReference type="STRING" id="1193181.BN10_1060015"/>
<dbReference type="HOGENOM" id="CLU_130568_0_0_11"/>
<gene>
    <name evidence="2" type="ORF">BN10_1060015</name>
</gene>
<reference evidence="2 3" key="1">
    <citation type="journal article" date="2013" name="ISME J.">
        <title>A metabolic model for members of the genus Tetrasphaera involved in enhanced biological phosphorus removal.</title>
        <authorList>
            <person name="Kristiansen R."/>
            <person name="Nguyen H.T.T."/>
            <person name="Saunders A.M."/>
            <person name="Nielsen J.L."/>
            <person name="Wimmer R."/>
            <person name="Le V.Q."/>
            <person name="McIlroy S.J."/>
            <person name="Petrovski S."/>
            <person name="Seviour R.J."/>
            <person name="Calteau A."/>
            <person name="Nielsen K.L."/>
            <person name="Nielsen P.H."/>
        </authorList>
    </citation>
    <scope>NUCLEOTIDE SEQUENCE [LARGE SCALE GENOMIC DNA]</scope>
    <source>
        <strain evidence="2 3">Lp2</strain>
    </source>
</reference>
<dbReference type="Pfam" id="PF13840">
    <property type="entry name" value="ACT_7"/>
    <property type="match status" value="1"/>
</dbReference>
<organism evidence="2 3">
    <name type="scientific">Phycicoccus elongatus Lp2</name>
    <dbReference type="NCBI Taxonomy" id="1193181"/>
    <lineage>
        <taxon>Bacteria</taxon>
        <taxon>Bacillati</taxon>
        <taxon>Actinomycetota</taxon>
        <taxon>Actinomycetes</taxon>
        <taxon>Micrococcales</taxon>
        <taxon>Intrasporangiaceae</taxon>
        <taxon>Phycicoccus</taxon>
    </lineage>
</organism>
<name>N0DXE1_9MICO</name>
<dbReference type="InterPro" id="IPR016540">
    <property type="entry name" value="UCP008459"/>
</dbReference>
<evidence type="ECO:0000259" key="1">
    <source>
        <dbReference type="Pfam" id="PF13840"/>
    </source>
</evidence>
<proteinExistence type="predicted"/>
<sequence length="134" mass="14529">MKLHLMGHPQDLAIVRLDPDTTPDWDFRVGPFATITWTDTETSVVTLAAAVPPGLRTEGPFRAVEVAGPLEFGMYGVMAQILGPLVDARISVLAMSTFDTDWILVQSHELEAAAQAWRRGGLIYTATTLFGSTA</sequence>
<accession>N0DXE1</accession>
<dbReference type="InterPro" id="IPR045865">
    <property type="entry name" value="ACT-like_dom_sf"/>
</dbReference>
<dbReference type="CDD" id="cd04868">
    <property type="entry name" value="ACT_AK-like"/>
    <property type="match status" value="1"/>
</dbReference>
<keyword evidence="3" id="KW-1185">Reference proteome</keyword>
<feature type="domain" description="CASTOR ACT" evidence="1">
    <location>
        <begin position="59"/>
        <end position="116"/>
    </location>
</feature>
<dbReference type="AlphaFoldDB" id="N0DXE1"/>
<dbReference type="EMBL" id="CAIZ01000009">
    <property type="protein sequence ID" value="CCH68543.1"/>
    <property type="molecule type" value="Genomic_DNA"/>
</dbReference>
<evidence type="ECO:0000313" key="2">
    <source>
        <dbReference type="EMBL" id="CCH68543.1"/>
    </source>
</evidence>
<dbReference type="Gene3D" id="3.30.2130.10">
    <property type="entry name" value="VC0802-like"/>
    <property type="match status" value="1"/>
</dbReference>
<protein>
    <recommendedName>
        <fullName evidence="1">CASTOR ACT domain-containing protein</fullName>
    </recommendedName>
</protein>
<evidence type="ECO:0000313" key="3">
    <source>
        <dbReference type="Proteomes" id="UP000013167"/>
    </source>
</evidence>
<dbReference type="Proteomes" id="UP000013167">
    <property type="component" value="Unassembled WGS sequence"/>
</dbReference>